<dbReference type="InterPro" id="IPR036388">
    <property type="entry name" value="WH-like_DNA-bd_sf"/>
</dbReference>
<dbReference type="PROSITE" id="PS51000">
    <property type="entry name" value="HTH_DEOR_2"/>
    <property type="match status" value="1"/>
</dbReference>
<evidence type="ECO:0000313" key="5">
    <source>
        <dbReference type="Proteomes" id="UP000664109"/>
    </source>
</evidence>
<reference evidence="4 5" key="1">
    <citation type="journal article" date="2016" name="Arch. Microbiol.">
        <title>Streptomyces zhihengii sp. nov., isolated from rhizospheric soil of Psammosilene tunicoides.</title>
        <authorList>
            <person name="Huang M.J."/>
            <person name="Fei J.J."/>
            <person name="Salam N."/>
            <person name="Kim C.J."/>
            <person name="Hozzein W.N."/>
            <person name="Xiao M."/>
            <person name="Huang H.Q."/>
            <person name="Li W.J."/>
        </authorList>
    </citation>
    <scope>NUCLEOTIDE SEQUENCE [LARGE SCALE GENOMIC DNA]</scope>
    <source>
        <strain evidence="4 5">YIM T102</strain>
    </source>
</reference>
<dbReference type="RefSeq" id="WP_205377810.1">
    <property type="nucleotide sequence ID" value="NZ_JAFEJA010000002.1"/>
</dbReference>
<keyword evidence="2" id="KW-0804">Transcription</keyword>
<proteinExistence type="predicted"/>
<dbReference type="Gene3D" id="1.10.10.10">
    <property type="entry name" value="Winged helix-like DNA-binding domain superfamily/Winged helix DNA-binding domain"/>
    <property type="match status" value="1"/>
</dbReference>
<protein>
    <submittedName>
        <fullName evidence="4">WYL domain-containing protein</fullName>
    </submittedName>
</protein>
<dbReference type="InterPro" id="IPR051534">
    <property type="entry name" value="CBASS_pafABC_assoc_protein"/>
</dbReference>
<dbReference type="EMBL" id="JAFEJA010000002">
    <property type="protein sequence ID" value="MBM9623718.1"/>
    <property type="molecule type" value="Genomic_DNA"/>
</dbReference>
<dbReference type="PIRSF" id="PIRSF016838">
    <property type="entry name" value="PafC"/>
    <property type="match status" value="1"/>
</dbReference>
<dbReference type="InterPro" id="IPR057727">
    <property type="entry name" value="WCX_dom"/>
</dbReference>
<evidence type="ECO:0000256" key="1">
    <source>
        <dbReference type="ARBA" id="ARBA00023015"/>
    </source>
</evidence>
<dbReference type="PANTHER" id="PTHR34580">
    <property type="match status" value="1"/>
</dbReference>
<keyword evidence="5" id="KW-1185">Reference proteome</keyword>
<sequence length="339" mass="37315">MRADRLVSLVLLLRQRGRLTAEVLARELEVSTRTVLRDIEALSAAGVPVYAERGRHGGFALLPGFRTDLAGLNHDEALALLTAGSGRGELVFGLGSALASAMRKVVDALPAGHRATASDAARRFLVDPETDLLARRQVTDEIPGDTMGEVRRAVLAGHKLRIHYAPTGREPRWRTVDPIGLVTVRDRAYLLATRSGEDRTYRLARVLAAEVLPEPAQRPDSVDLDRIWRERSARFLSGGDHVTVLLRLHPARREELLDTALAVRARTPDADGRLRLEATFQDMRHAEWALWQFGTDAEALAPRALRASLHERATAMAARYRDDTREAAAVPPGCLPAPE</sequence>
<evidence type="ECO:0000313" key="4">
    <source>
        <dbReference type="EMBL" id="MBM9623718.1"/>
    </source>
</evidence>
<dbReference type="PROSITE" id="PS52050">
    <property type="entry name" value="WYL"/>
    <property type="match status" value="1"/>
</dbReference>
<keyword evidence="1" id="KW-0805">Transcription regulation</keyword>
<dbReference type="Pfam" id="PF08279">
    <property type="entry name" value="HTH_11"/>
    <property type="match status" value="1"/>
</dbReference>
<dbReference type="InterPro" id="IPR036390">
    <property type="entry name" value="WH_DNA-bd_sf"/>
</dbReference>
<dbReference type="PANTHER" id="PTHR34580:SF1">
    <property type="entry name" value="PROTEIN PAFC"/>
    <property type="match status" value="1"/>
</dbReference>
<dbReference type="InterPro" id="IPR013196">
    <property type="entry name" value="HTH_11"/>
</dbReference>
<feature type="domain" description="HTH deoR-type" evidence="3">
    <location>
        <begin position="2"/>
        <end position="61"/>
    </location>
</feature>
<name>A0ABS2V307_9ACTN</name>
<dbReference type="Proteomes" id="UP000664109">
    <property type="component" value="Unassembled WGS sequence"/>
</dbReference>
<gene>
    <name evidence="4" type="ORF">JE024_34570</name>
</gene>
<organism evidence="4 5">
    <name type="scientific">Streptomyces zhihengii</name>
    <dbReference type="NCBI Taxonomy" id="1818004"/>
    <lineage>
        <taxon>Bacteria</taxon>
        <taxon>Bacillati</taxon>
        <taxon>Actinomycetota</taxon>
        <taxon>Actinomycetes</taxon>
        <taxon>Kitasatosporales</taxon>
        <taxon>Streptomycetaceae</taxon>
        <taxon>Streptomyces</taxon>
    </lineage>
</organism>
<dbReference type="InterPro" id="IPR026881">
    <property type="entry name" value="WYL_dom"/>
</dbReference>
<dbReference type="InterPro" id="IPR001034">
    <property type="entry name" value="DeoR_HTH"/>
</dbReference>
<dbReference type="InterPro" id="IPR028349">
    <property type="entry name" value="PafC-like"/>
</dbReference>
<evidence type="ECO:0000256" key="2">
    <source>
        <dbReference type="ARBA" id="ARBA00023163"/>
    </source>
</evidence>
<evidence type="ECO:0000259" key="3">
    <source>
        <dbReference type="PROSITE" id="PS51000"/>
    </source>
</evidence>
<comment type="caution">
    <text evidence="4">The sequence shown here is derived from an EMBL/GenBank/DDBJ whole genome shotgun (WGS) entry which is preliminary data.</text>
</comment>
<dbReference type="SUPFAM" id="SSF46785">
    <property type="entry name" value="Winged helix' DNA-binding domain"/>
    <property type="match status" value="1"/>
</dbReference>
<dbReference type="Pfam" id="PF13280">
    <property type="entry name" value="WYL"/>
    <property type="match status" value="1"/>
</dbReference>
<accession>A0ABS2V307</accession>
<dbReference type="Pfam" id="PF25583">
    <property type="entry name" value="WCX"/>
    <property type="match status" value="1"/>
</dbReference>